<keyword evidence="3" id="KW-1185">Reference proteome</keyword>
<dbReference type="InterPro" id="IPR003737">
    <property type="entry name" value="GlcNAc_PI_deacetylase-related"/>
</dbReference>
<evidence type="ECO:0000313" key="2">
    <source>
        <dbReference type="EMBL" id="GGM50813.1"/>
    </source>
</evidence>
<gene>
    <name evidence="2" type="ORF">GCM10012275_22090</name>
</gene>
<organism evidence="2 3">
    <name type="scientific">Longimycelium tulufanense</name>
    <dbReference type="NCBI Taxonomy" id="907463"/>
    <lineage>
        <taxon>Bacteria</taxon>
        <taxon>Bacillati</taxon>
        <taxon>Actinomycetota</taxon>
        <taxon>Actinomycetes</taxon>
        <taxon>Pseudonocardiales</taxon>
        <taxon>Pseudonocardiaceae</taxon>
        <taxon>Longimycelium</taxon>
    </lineage>
</organism>
<sequence length="220" mass="24493">MTSLRMTSVERLLLLGAHCDDIAIGAGGTLLTLAAANPGMRVRAVVFTGAGTERAEEEQSALRAFCPDAQVDVTVLGLPDGLLPERWGEVKRTLREVRAAFDPDLVLASPTHDAHQDHRTIARLVPTEFRNHLILGFEIPKWDGDMRQPGVFVPLSDEAAHDKCTLLHKHYPSQHGRDWFDDETFLGLARLRGMQCRSRYAEAFFADKLVLRPDDRAEEG</sequence>
<accession>A0A8J3C7N1</accession>
<name>A0A8J3C7N1_9PSEU</name>
<protein>
    <submittedName>
        <fullName evidence="2">GlcNAc-PI de-N-acetylase</fullName>
    </submittedName>
</protein>
<dbReference type="GO" id="GO:0016811">
    <property type="term" value="F:hydrolase activity, acting on carbon-nitrogen (but not peptide) bonds, in linear amides"/>
    <property type="evidence" value="ECO:0007669"/>
    <property type="project" value="TreeGrafter"/>
</dbReference>
<dbReference type="EMBL" id="BMMK01000008">
    <property type="protein sequence ID" value="GGM50813.1"/>
    <property type="molecule type" value="Genomic_DNA"/>
</dbReference>
<dbReference type="SUPFAM" id="SSF102588">
    <property type="entry name" value="LmbE-like"/>
    <property type="match status" value="1"/>
</dbReference>
<comment type="caution">
    <text evidence="2">The sequence shown here is derived from an EMBL/GenBank/DDBJ whole genome shotgun (WGS) entry which is preliminary data.</text>
</comment>
<dbReference type="Pfam" id="PF02585">
    <property type="entry name" value="PIG-L"/>
    <property type="match status" value="1"/>
</dbReference>
<dbReference type="AlphaFoldDB" id="A0A8J3C7N1"/>
<reference evidence="2" key="2">
    <citation type="submission" date="2020-09" db="EMBL/GenBank/DDBJ databases">
        <authorList>
            <person name="Sun Q."/>
            <person name="Zhou Y."/>
        </authorList>
    </citation>
    <scope>NUCLEOTIDE SEQUENCE</scope>
    <source>
        <strain evidence="2">CGMCC 4.5737</strain>
    </source>
</reference>
<dbReference type="Gene3D" id="3.40.50.10320">
    <property type="entry name" value="LmbE-like"/>
    <property type="match status" value="1"/>
</dbReference>
<reference evidence="2" key="1">
    <citation type="journal article" date="2014" name="Int. J. Syst. Evol. Microbiol.">
        <title>Complete genome sequence of Corynebacterium casei LMG S-19264T (=DSM 44701T), isolated from a smear-ripened cheese.</title>
        <authorList>
            <consortium name="US DOE Joint Genome Institute (JGI-PGF)"/>
            <person name="Walter F."/>
            <person name="Albersmeier A."/>
            <person name="Kalinowski J."/>
            <person name="Ruckert C."/>
        </authorList>
    </citation>
    <scope>NUCLEOTIDE SEQUENCE</scope>
    <source>
        <strain evidence="2">CGMCC 4.5737</strain>
    </source>
</reference>
<dbReference type="Proteomes" id="UP000637578">
    <property type="component" value="Unassembled WGS sequence"/>
</dbReference>
<evidence type="ECO:0000313" key="3">
    <source>
        <dbReference type="Proteomes" id="UP000637578"/>
    </source>
</evidence>
<proteinExistence type="predicted"/>
<dbReference type="InterPro" id="IPR024078">
    <property type="entry name" value="LmbE-like_dom_sf"/>
</dbReference>
<dbReference type="PANTHER" id="PTHR12993:SF30">
    <property type="entry name" value="N-ACETYL-ALPHA-D-GLUCOSAMINYL L-MALATE DEACETYLASE 1"/>
    <property type="match status" value="1"/>
</dbReference>
<evidence type="ECO:0000256" key="1">
    <source>
        <dbReference type="ARBA" id="ARBA00022833"/>
    </source>
</evidence>
<dbReference type="PANTHER" id="PTHR12993">
    <property type="entry name" value="N-ACETYLGLUCOSAMINYL-PHOSPHATIDYLINOSITOL DE-N-ACETYLASE-RELATED"/>
    <property type="match status" value="1"/>
</dbReference>
<dbReference type="RefSeq" id="WP_373289991.1">
    <property type="nucleotide sequence ID" value="NZ_BMMK01000008.1"/>
</dbReference>
<keyword evidence="1" id="KW-0862">Zinc</keyword>
<dbReference type="GO" id="GO:0016137">
    <property type="term" value="P:glycoside metabolic process"/>
    <property type="evidence" value="ECO:0007669"/>
    <property type="project" value="UniProtKB-ARBA"/>
</dbReference>